<organism evidence="2 3">
    <name type="scientific">Cuscuta campestris</name>
    <dbReference type="NCBI Taxonomy" id="132261"/>
    <lineage>
        <taxon>Eukaryota</taxon>
        <taxon>Viridiplantae</taxon>
        <taxon>Streptophyta</taxon>
        <taxon>Embryophyta</taxon>
        <taxon>Tracheophyta</taxon>
        <taxon>Spermatophyta</taxon>
        <taxon>Magnoliopsida</taxon>
        <taxon>eudicotyledons</taxon>
        <taxon>Gunneridae</taxon>
        <taxon>Pentapetalae</taxon>
        <taxon>asterids</taxon>
        <taxon>lamiids</taxon>
        <taxon>Solanales</taxon>
        <taxon>Convolvulaceae</taxon>
        <taxon>Cuscuteae</taxon>
        <taxon>Cuscuta</taxon>
        <taxon>Cuscuta subgen. Grammica</taxon>
        <taxon>Cuscuta sect. Cleistogrammica</taxon>
    </lineage>
</organism>
<protein>
    <submittedName>
        <fullName evidence="2">Uncharacterized protein</fullName>
    </submittedName>
</protein>
<dbReference type="EMBL" id="OOIL02001115">
    <property type="protein sequence ID" value="VFQ72491.1"/>
    <property type="molecule type" value="Genomic_DNA"/>
</dbReference>
<feature type="region of interest" description="Disordered" evidence="1">
    <location>
        <begin position="36"/>
        <end position="59"/>
    </location>
</feature>
<name>A0A484L8E4_9ASTE</name>
<evidence type="ECO:0000313" key="2">
    <source>
        <dbReference type="EMBL" id="VFQ72491.1"/>
    </source>
</evidence>
<feature type="region of interest" description="Disordered" evidence="1">
    <location>
        <begin position="1"/>
        <end position="21"/>
    </location>
</feature>
<feature type="compositionally biased region" description="Polar residues" evidence="1">
    <location>
        <begin position="1"/>
        <end position="10"/>
    </location>
</feature>
<dbReference type="AlphaFoldDB" id="A0A484L8E4"/>
<reference evidence="2 3" key="1">
    <citation type="submission" date="2018-04" db="EMBL/GenBank/DDBJ databases">
        <authorList>
            <person name="Vogel A."/>
        </authorList>
    </citation>
    <scope>NUCLEOTIDE SEQUENCE [LARGE SCALE GENOMIC DNA]</scope>
</reference>
<gene>
    <name evidence="2" type="ORF">CCAM_LOCUS14267</name>
</gene>
<sequence>MHADRNTNQWPGPFGLGPDGSISSKLDQLILACSNTEEDDVGRPAATAAKSPGNTLPASTAVPLRLQLIMKRARKK</sequence>
<evidence type="ECO:0000313" key="3">
    <source>
        <dbReference type="Proteomes" id="UP000595140"/>
    </source>
</evidence>
<evidence type="ECO:0000256" key="1">
    <source>
        <dbReference type="SAM" id="MobiDB-lite"/>
    </source>
</evidence>
<proteinExistence type="predicted"/>
<dbReference type="Proteomes" id="UP000595140">
    <property type="component" value="Unassembled WGS sequence"/>
</dbReference>
<accession>A0A484L8E4</accession>
<keyword evidence="3" id="KW-1185">Reference proteome</keyword>